<feature type="domain" description="PiggyBac transposable element-derived protein" evidence="2">
    <location>
        <begin position="138"/>
        <end position="487"/>
    </location>
</feature>
<dbReference type="PANTHER" id="PTHR46599">
    <property type="entry name" value="PIGGYBAC TRANSPOSABLE ELEMENT-DERIVED PROTEIN 4"/>
    <property type="match status" value="1"/>
</dbReference>
<evidence type="ECO:0000313" key="4">
    <source>
        <dbReference type="Proteomes" id="UP001283361"/>
    </source>
</evidence>
<evidence type="ECO:0000259" key="2">
    <source>
        <dbReference type="Pfam" id="PF13843"/>
    </source>
</evidence>
<gene>
    <name evidence="3" type="ORF">RRG08_047693</name>
</gene>
<reference evidence="3" key="1">
    <citation type="journal article" date="2023" name="G3 (Bethesda)">
        <title>A reference genome for the long-term kleptoplast-retaining sea slug Elysia crispata morphotype clarki.</title>
        <authorList>
            <person name="Eastman K.E."/>
            <person name="Pendleton A.L."/>
            <person name="Shaikh M.A."/>
            <person name="Suttiyut T."/>
            <person name="Ogas R."/>
            <person name="Tomko P."/>
            <person name="Gavelis G."/>
            <person name="Widhalm J.R."/>
            <person name="Wisecaver J.H."/>
        </authorList>
    </citation>
    <scope>NUCLEOTIDE SEQUENCE</scope>
    <source>
        <strain evidence="3">ECLA1</strain>
    </source>
</reference>
<feature type="region of interest" description="Disordered" evidence="1">
    <location>
        <begin position="42"/>
        <end position="74"/>
    </location>
</feature>
<sequence length="591" mass="67228">MDHDLPQQPGSSSSSGSSESSNGQRRIGKMFNVSEAQVLLDSIPTDYGTCTDEEPDSDPDDPDFTPLPNPLPSQTRIDRLTVAAEAEDCGTAGDDEENCRPSGRSVLLTKEFRTFQRMKRNNLIKKKSIYKRIMLILEYFTTFFDNSIVDDLIFQTTLYITQQERRVSTVTRQDILGFIGINIIMGYHVLPSYTHYWCEDPDVSVPFISSVLTRNRFSQILSNVHVNDNKNLDKNDKLSKIRSLIAKANSQFAKLYDVRRVQSVDESMVLFKGRSSIKQYCPMKPIKRGYKLWVRADKDGYISKFDVYQGKNGKENQKWNGFGLGESVVCEMVEDLFGGGHEVYFDNFFNSVPLMDFLKEKKVSACGTIRSNRKGLPLLMKEKDLKKGEFDFRTAEDLTFFGWKDNRVVYVLSNFHGTDKCSVLRTQKDGSRMEVSCPMAIKDYNCNMGGVDKADMLCSLYGMDRKSRKWWHRLFFGTIDRMLVNSYVVHNKLEDKAIPLLLFRRLVAQHLLTAATPPQIGRPLATSRCNTPPNPPKRRKTDLSVSEDIRLTARGVHWPIFDEKRGRCELAGLLSPGVLGVLAGLESPMHN</sequence>
<feature type="compositionally biased region" description="Low complexity" evidence="1">
    <location>
        <begin position="10"/>
        <end position="21"/>
    </location>
</feature>
<dbReference type="PANTHER" id="PTHR46599:SF3">
    <property type="entry name" value="PIGGYBAC TRANSPOSABLE ELEMENT-DERIVED PROTEIN 4"/>
    <property type="match status" value="1"/>
</dbReference>
<protein>
    <recommendedName>
        <fullName evidence="2">PiggyBac transposable element-derived protein domain-containing protein</fullName>
    </recommendedName>
</protein>
<evidence type="ECO:0000313" key="3">
    <source>
        <dbReference type="EMBL" id="KAK3797268.1"/>
    </source>
</evidence>
<feature type="region of interest" description="Disordered" evidence="1">
    <location>
        <begin position="522"/>
        <end position="543"/>
    </location>
</feature>
<feature type="compositionally biased region" description="Acidic residues" evidence="1">
    <location>
        <begin position="51"/>
        <end position="63"/>
    </location>
</feature>
<dbReference type="InterPro" id="IPR029526">
    <property type="entry name" value="PGBD"/>
</dbReference>
<proteinExistence type="predicted"/>
<feature type="region of interest" description="Disordered" evidence="1">
    <location>
        <begin position="1"/>
        <end position="30"/>
    </location>
</feature>
<comment type="caution">
    <text evidence="3">The sequence shown here is derived from an EMBL/GenBank/DDBJ whole genome shotgun (WGS) entry which is preliminary data.</text>
</comment>
<dbReference type="AlphaFoldDB" id="A0AAE1B0D9"/>
<dbReference type="Pfam" id="PF13843">
    <property type="entry name" value="DDE_Tnp_1_7"/>
    <property type="match status" value="1"/>
</dbReference>
<evidence type="ECO:0000256" key="1">
    <source>
        <dbReference type="SAM" id="MobiDB-lite"/>
    </source>
</evidence>
<dbReference type="Proteomes" id="UP001283361">
    <property type="component" value="Unassembled WGS sequence"/>
</dbReference>
<keyword evidence="4" id="KW-1185">Reference proteome</keyword>
<dbReference type="EMBL" id="JAWDGP010000788">
    <property type="protein sequence ID" value="KAK3797268.1"/>
    <property type="molecule type" value="Genomic_DNA"/>
</dbReference>
<organism evidence="3 4">
    <name type="scientific">Elysia crispata</name>
    <name type="common">lettuce slug</name>
    <dbReference type="NCBI Taxonomy" id="231223"/>
    <lineage>
        <taxon>Eukaryota</taxon>
        <taxon>Metazoa</taxon>
        <taxon>Spiralia</taxon>
        <taxon>Lophotrochozoa</taxon>
        <taxon>Mollusca</taxon>
        <taxon>Gastropoda</taxon>
        <taxon>Heterobranchia</taxon>
        <taxon>Euthyneura</taxon>
        <taxon>Panpulmonata</taxon>
        <taxon>Sacoglossa</taxon>
        <taxon>Placobranchoidea</taxon>
        <taxon>Plakobranchidae</taxon>
        <taxon>Elysia</taxon>
    </lineage>
</organism>
<accession>A0AAE1B0D9</accession>
<name>A0AAE1B0D9_9GAST</name>